<keyword evidence="1" id="KW-0479">Metal-binding</keyword>
<evidence type="ECO:0000313" key="4">
    <source>
        <dbReference type="Proteomes" id="UP001218218"/>
    </source>
</evidence>
<dbReference type="Proteomes" id="UP001218218">
    <property type="component" value="Unassembled WGS sequence"/>
</dbReference>
<evidence type="ECO:0000259" key="2">
    <source>
        <dbReference type="PROSITE" id="PS51471"/>
    </source>
</evidence>
<comment type="similarity">
    <text evidence="1">Belongs to the iron/ascorbate-dependent oxidoreductase family.</text>
</comment>
<dbReference type="PROSITE" id="PS51471">
    <property type="entry name" value="FE2OG_OXY"/>
    <property type="match status" value="1"/>
</dbReference>
<dbReference type="InterPro" id="IPR026992">
    <property type="entry name" value="DIOX_N"/>
</dbReference>
<protein>
    <submittedName>
        <fullName evidence="3">2OG-Fe(II) oxygenase</fullName>
    </submittedName>
</protein>
<dbReference type="AlphaFoldDB" id="A0AAD7ET82"/>
<dbReference type="InterPro" id="IPR044861">
    <property type="entry name" value="IPNS-like_FE2OG_OXY"/>
</dbReference>
<dbReference type="InterPro" id="IPR005123">
    <property type="entry name" value="Oxoglu/Fe-dep_dioxygenase_dom"/>
</dbReference>
<keyword evidence="4" id="KW-1185">Reference proteome</keyword>
<dbReference type="Gene3D" id="2.60.120.330">
    <property type="entry name" value="B-lactam Antibiotic, Isopenicillin N Synthase, Chain"/>
    <property type="match status" value="1"/>
</dbReference>
<accession>A0AAD7ET82</accession>
<reference evidence="3" key="1">
    <citation type="submission" date="2023-03" db="EMBL/GenBank/DDBJ databases">
        <title>Massive genome expansion in bonnet fungi (Mycena s.s.) driven by repeated elements and novel gene families across ecological guilds.</title>
        <authorList>
            <consortium name="Lawrence Berkeley National Laboratory"/>
            <person name="Harder C.B."/>
            <person name="Miyauchi S."/>
            <person name="Viragh M."/>
            <person name="Kuo A."/>
            <person name="Thoen E."/>
            <person name="Andreopoulos B."/>
            <person name="Lu D."/>
            <person name="Skrede I."/>
            <person name="Drula E."/>
            <person name="Henrissat B."/>
            <person name="Morin E."/>
            <person name="Kohler A."/>
            <person name="Barry K."/>
            <person name="LaButti K."/>
            <person name="Morin E."/>
            <person name="Salamov A."/>
            <person name="Lipzen A."/>
            <person name="Mereny Z."/>
            <person name="Hegedus B."/>
            <person name="Baldrian P."/>
            <person name="Stursova M."/>
            <person name="Weitz H."/>
            <person name="Taylor A."/>
            <person name="Grigoriev I.V."/>
            <person name="Nagy L.G."/>
            <person name="Martin F."/>
            <person name="Kauserud H."/>
        </authorList>
    </citation>
    <scope>NUCLEOTIDE SEQUENCE</scope>
    <source>
        <strain evidence="3">CBHHK002</strain>
    </source>
</reference>
<dbReference type="Pfam" id="PF14226">
    <property type="entry name" value="DIOX_N"/>
    <property type="match status" value="1"/>
</dbReference>
<dbReference type="InterPro" id="IPR027443">
    <property type="entry name" value="IPNS-like_sf"/>
</dbReference>
<evidence type="ECO:0000256" key="1">
    <source>
        <dbReference type="RuleBase" id="RU003682"/>
    </source>
</evidence>
<feature type="domain" description="Fe2OG dioxygenase" evidence="2">
    <location>
        <begin position="179"/>
        <end position="283"/>
    </location>
</feature>
<name>A0AAD7ET82_9AGAR</name>
<proteinExistence type="inferred from homology"/>
<evidence type="ECO:0000313" key="3">
    <source>
        <dbReference type="EMBL" id="KAJ7350616.1"/>
    </source>
</evidence>
<dbReference type="GO" id="GO:0016491">
    <property type="term" value="F:oxidoreductase activity"/>
    <property type="evidence" value="ECO:0007669"/>
    <property type="project" value="UniProtKB-KW"/>
</dbReference>
<dbReference type="SUPFAM" id="SSF51197">
    <property type="entry name" value="Clavaminate synthase-like"/>
    <property type="match status" value="1"/>
</dbReference>
<organism evidence="3 4">
    <name type="scientific">Mycena albidolilacea</name>
    <dbReference type="NCBI Taxonomy" id="1033008"/>
    <lineage>
        <taxon>Eukaryota</taxon>
        <taxon>Fungi</taxon>
        <taxon>Dikarya</taxon>
        <taxon>Basidiomycota</taxon>
        <taxon>Agaricomycotina</taxon>
        <taxon>Agaricomycetes</taxon>
        <taxon>Agaricomycetidae</taxon>
        <taxon>Agaricales</taxon>
        <taxon>Marasmiineae</taxon>
        <taxon>Mycenaceae</taxon>
        <taxon>Mycena</taxon>
    </lineage>
</organism>
<keyword evidence="1" id="KW-0408">Iron</keyword>
<dbReference type="PANTHER" id="PTHR47990">
    <property type="entry name" value="2-OXOGLUTARATE (2OG) AND FE(II)-DEPENDENT OXYGENASE SUPERFAMILY PROTEIN-RELATED"/>
    <property type="match status" value="1"/>
</dbReference>
<dbReference type="EMBL" id="JARIHO010000014">
    <property type="protein sequence ID" value="KAJ7350616.1"/>
    <property type="molecule type" value="Genomic_DNA"/>
</dbReference>
<dbReference type="PRINTS" id="PR00682">
    <property type="entry name" value="IPNSYNTHASE"/>
</dbReference>
<dbReference type="InterPro" id="IPR050231">
    <property type="entry name" value="Iron_ascorbate_oxido_reductase"/>
</dbReference>
<dbReference type="GO" id="GO:0046872">
    <property type="term" value="F:metal ion binding"/>
    <property type="evidence" value="ECO:0007669"/>
    <property type="project" value="UniProtKB-KW"/>
</dbReference>
<comment type="caution">
    <text evidence="3">The sequence shown here is derived from an EMBL/GenBank/DDBJ whole genome shotgun (WGS) entry which is preliminary data.</text>
</comment>
<dbReference type="Pfam" id="PF03171">
    <property type="entry name" value="2OG-FeII_Oxy"/>
    <property type="match status" value="1"/>
</dbReference>
<sequence>MAPSIPVIDASELFTLSKSNSPSPEAFATAHELYAAASTWGFFQLTNHSVSPSLQSDLLKAAQTFFALPDADKLALDVRNGGVAWRGYMPLGGEGTHGRVDHKEGVYFGPEHADDHPLLGMPLHGKNQFPNEDQVPGMRAAVLEYIAEVTKVGVAVVAGLSLGLGLEAEYLKTRLLEPEPVALFRCFKYATCESSAGEQVYGIGEHSDFGLLTILKQASAGLQVKSPQGEWVDVPVLDNAFVVNVGDMLDQLTGGRLPSRAHRVLPPSPTAGPRFSFPFFFDFAWTAPMAPLELAHLPPLTAEEQAAAAARWQRGTFKKVEGQWWQYLAKKVQKVFPDLALPDFDANEAPSTRFTRPVLTAKVVT</sequence>
<gene>
    <name evidence="3" type="ORF">DFH08DRAFT_995292</name>
</gene>
<keyword evidence="1" id="KW-0560">Oxidoreductase</keyword>